<protein>
    <submittedName>
        <fullName evidence="2">Uncharacterized protein</fullName>
    </submittedName>
</protein>
<proteinExistence type="predicted"/>
<keyword evidence="1" id="KW-0812">Transmembrane</keyword>
<reference evidence="2 3" key="1">
    <citation type="submission" date="2013-11" db="EMBL/GenBank/DDBJ databases">
        <title>The Damaraland mole rat (Fukomys damarensis) genome and evolution of African mole rats.</title>
        <authorList>
            <person name="Gladyshev V.N."/>
            <person name="Fang X."/>
        </authorList>
    </citation>
    <scope>NUCLEOTIDE SEQUENCE [LARGE SCALE GENOMIC DNA]</scope>
    <source>
        <tissue evidence="2">Liver</tissue>
    </source>
</reference>
<evidence type="ECO:0000313" key="3">
    <source>
        <dbReference type="Proteomes" id="UP000028990"/>
    </source>
</evidence>
<dbReference type="Proteomes" id="UP000028990">
    <property type="component" value="Unassembled WGS sequence"/>
</dbReference>
<evidence type="ECO:0000313" key="2">
    <source>
        <dbReference type="EMBL" id="KFO37522.1"/>
    </source>
</evidence>
<gene>
    <name evidence="2" type="ORF">H920_01007</name>
</gene>
<name>A0A091E2E0_FUKDA</name>
<accession>A0A091E2E0</accession>
<keyword evidence="1" id="KW-0472">Membrane</keyword>
<dbReference type="EMBL" id="KN120802">
    <property type="protein sequence ID" value="KFO37522.1"/>
    <property type="molecule type" value="Genomic_DNA"/>
</dbReference>
<keyword evidence="3" id="KW-1185">Reference proteome</keyword>
<evidence type="ECO:0000256" key="1">
    <source>
        <dbReference type="SAM" id="Phobius"/>
    </source>
</evidence>
<organism evidence="2 3">
    <name type="scientific">Fukomys damarensis</name>
    <name type="common">Damaraland mole rat</name>
    <name type="synonym">Cryptomys damarensis</name>
    <dbReference type="NCBI Taxonomy" id="885580"/>
    <lineage>
        <taxon>Eukaryota</taxon>
        <taxon>Metazoa</taxon>
        <taxon>Chordata</taxon>
        <taxon>Craniata</taxon>
        <taxon>Vertebrata</taxon>
        <taxon>Euteleostomi</taxon>
        <taxon>Mammalia</taxon>
        <taxon>Eutheria</taxon>
        <taxon>Euarchontoglires</taxon>
        <taxon>Glires</taxon>
        <taxon>Rodentia</taxon>
        <taxon>Hystricomorpha</taxon>
        <taxon>Bathyergidae</taxon>
        <taxon>Fukomys</taxon>
    </lineage>
</organism>
<feature type="transmembrane region" description="Helical" evidence="1">
    <location>
        <begin position="12"/>
        <end position="32"/>
    </location>
</feature>
<dbReference type="AlphaFoldDB" id="A0A091E2E0"/>
<sequence length="85" mass="9045">MAAAFIRGSLTFTVSITFGLQCGSLSLVVQILHLMSMDFLASTTGLWAFQVEILNTDKHGLVMGSKPLSALEDIALDSKPLAGFV</sequence>
<keyword evidence="1" id="KW-1133">Transmembrane helix</keyword>